<accession>A0A0C3DI72</accession>
<reference evidence="3 4" key="1">
    <citation type="submission" date="2014-04" db="EMBL/GenBank/DDBJ databases">
        <authorList>
            <consortium name="DOE Joint Genome Institute"/>
            <person name="Kuo A."/>
            <person name="Kohler A."/>
            <person name="Nagy L.G."/>
            <person name="Floudas D."/>
            <person name="Copeland A."/>
            <person name="Barry K.W."/>
            <person name="Cichocki N."/>
            <person name="Veneault-Fourrey C."/>
            <person name="LaButti K."/>
            <person name="Lindquist E.A."/>
            <person name="Lipzen A."/>
            <person name="Lundell T."/>
            <person name="Morin E."/>
            <person name="Murat C."/>
            <person name="Sun H."/>
            <person name="Tunlid A."/>
            <person name="Henrissat B."/>
            <person name="Grigoriev I.V."/>
            <person name="Hibbett D.S."/>
            <person name="Martin F."/>
            <person name="Nordberg H.P."/>
            <person name="Cantor M.N."/>
            <person name="Hua S.X."/>
        </authorList>
    </citation>
    <scope>NUCLEOTIDE SEQUENCE [LARGE SCALE GENOMIC DNA]</scope>
    <source>
        <strain evidence="3 4">Foug A</strain>
    </source>
</reference>
<dbReference type="EMBL" id="KN822062">
    <property type="protein sequence ID" value="KIM60405.1"/>
    <property type="molecule type" value="Genomic_DNA"/>
</dbReference>
<organism evidence="3 4">
    <name type="scientific">Scleroderma citrinum Foug A</name>
    <dbReference type="NCBI Taxonomy" id="1036808"/>
    <lineage>
        <taxon>Eukaryota</taxon>
        <taxon>Fungi</taxon>
        <taxon>Dikarya</taxon>
        <taxon>Basidiomycota</taxon>
        <taxon>Agaricomycotina</taxon>
        <taxon>Agaricomycetes</taxon>
        <taxon>Agaricomycetidae</taxon>
        <taxon>Boletales</taxon>
        <taxon>Sclerodermatineae</taxon>
        <taxon>Sclerodermataceae</taxon>
        <taxon>Scleroderma</taxon>
    </lineage>
</organism>
<evidence type="ECO:0000256" key="1">
    <source>
        <dbReference type="SAM" id="SignalP"/>
    </source>
</evidence>
<keyword evidence="4" id="KW-1185">Reference proteome</keyword>
<dbReference type="Pfam" id="PF08881">
    <property type="entry name" value="CVNH"/>
    <property type="match status" value="1"/>
</dbReference>
<keyword evidence="1" id="KW-0732">Signal</keyword>
<feature type="domain" description="Cyanovirin-N" evidence="2">
    <location>
        <begin position="26"/>
        <end position="126"/>
    </location>
</feature>
<dbReference type="InterPro" id="IPR011058">
    <property type="entry name" value="Cyanovirin-N"/>
</dbReference>
<dbReference type="AlphaFoldDB" id="A0A0C3DI72"/>
<feature type="signal peptide" evidence="1">
    <location>
        <begin position="1"/>
        <end position="21"/>
    </location>
</feature>
<protein>
    <recommendedName>
        <fullName evidence="2">Cyanovirin-N domain-containing protein</fullName>
    </recommendedName>
</protein>
<gene>
    <name evidence="3" type="ORF">SCLCIDRAFT_947261</name>
</gene>
<dbReference type="Gene3D" id="2.30.60.10">
    <property type="entry name" value="Cyanovirin-N"/>
    <property type="match status" value="2"/>
</dbReference>
<sequence length="126" mass="13891">MHLLNVSVSLILAALSTRCAASELDAFAYTCIDSYLNNPVLFSKCQRFDGSLNPTYIDLNNCLENTNGILYCTSKRPKEVYSESCTDFRLSGTILSSTCQDTYKVERSTSIDLDSCLNNSDGVLTC</sequence>
<name>A0A0C3DI72_9AGAM</name>
<feature type="chain" id="PRO_5002176670" description="Cyanovirin-N domain-containing protein" evidence="1">
    <location>
        <begin position="22"/>
        <end position="126"/>
    </location>
</feature>
<dbReference type="InParanoid" id="A0A0C3DI72"/>
<dbReference type="OrthoDB" id="5239998at2759"/>
<dbReference type="SUPFAM" id="SSF51322">
    <property type="entry name" value="Cyanovirin-N"/>
    <property type="match status" value="1"/>
</dbReference>
<evidence type="ECO:0000313" key="4">
    <source>
        <dbReference type="Proteomes" id="UP000053989"/>
    </source>
</evidence>
<dbReference type="SMART" id="SM01111">
    <property type="entry name" value="CVNH"/>
    <property type="match status" value="1"/>
</dbReference>
<reference evidence="4" key="2">
    <citation type="submission" date="2015-01" db="EMBL/GenBank/DDBJ databases">
        <title>Evolutionary Origins and Diversification of the Mycorrhizal Mutualists.</title>
        <authorList>
            <consortium name="DOE Joint Genome Institute"/>
            <consortium name="Mycorrhizal Genomics Consortium"/>
            <person name="Kohler A."/>
            <person name="Kuo A."/>
            <person name="Nagy L.G."/>
            <person name="Floudas D."/>
            <person name="Copeland A."/>
            <person name="Barry K.W."/>
            <person name="Cichocki N."/>
            <person name="Veneault-Fourrey C."/>
            <person name="LaButti K."/>
            <person name="Lindquist E.A."/>
            <person name="Lipzen A."/>
            <person name="Lundell T."/>
            <person name="Morin E."/>
            <person name="Murat C."/>
            <person name="Riley R."/>
            <person name="Ohm R."/>
            <person name="Sun H."/>
            <person name="Tunlid A."/>
            <person name="Henrissat B."/>
            <person name="Grigoriev I.V."/>
            <person name="Hibbett D.S."/>
            <person name="Martin F."/>
        </authorList>
    </citation>
    <scope>NUCLEOTIDE SEQUENCE [LARGE SCALE GENOMIC DNA]</scope>
    <source>
        <strain evidence="4">Foug A</strain>
    </source>
</reference>
<proteinExistence type="predicted"/>
<dbReference type="HOGENOM" id="CLU_144945_1_2_1"/>
<evidence type="ECO:0000259" key="2">
    <source>
        <dbReference type="SMART" id="SM01111"/>
    </source>
</evidence>
<dbReference type="Proteomes" id="UP000053989">
    <property type="component" value="Unassembled WGS sequence"/>
</dbReference>
<dbReference type="STRING" id="1036808.A0A0C3DI72"/>
<evidence type="ECO:0000313" key="3">
    <source>
        <dbReference type="EMBL" id="KIM60405.1"/>
    </source>
</evidence>
<dbReference type="InterPro" id="IPR036673">
    <property type="entry name" value="Cyanovirin-N_sf"/>
</dbReference>